<keyword evidence="1" id="KW-0472">Membrane</keyword>
<evidence type="ECO:0000313" key="2">
    <source>
        <dbReference type="EMBL" id="KAK2118490.1"/>
    </source>
</evidence>
<keyword evidence="3" id="KW-1185">Reference proteome</keyword>
<comment type="caution">
    <text evidence="2">The sequence shown here is derived from an EMBL/GenBank/DDBJ whole genome shotgun (WGS) entry which is preliminary data.</text>
</comment>
<protein>
    <submittedName>
        <fullName evidence="2">Cadherin- member 2</fullName>
    </submittedName>
</protein>
<accession>A0ABQ9WA20</accession>
<dbReference type="Proteomes" id="UP001266305">
    <property type="component" value="Unassembled WGS sequence"/>
</dbReference>
<evidence type="ECO:0000313" key="3">
    <source>
        <dbReference type="Proteomes" id="UP001266305"/>
    </source>
</evidence>
<gene>
    <name evidence="2" type="primary">CDHR2_5</name>
    <name evidence="2" type="ORF">P7K49_005377</name>
</gene>
<proteinExistence type="predicted"/>
<keyword evidence="1" id="KW-1133">Transmembrane helix</keyword>
<evidence type="ECO:0000256" key="1">
    <source>
        <dbReference type="SAM" id="Phobius"/>
    </source>
</evidence>
<keyword evidence="1" id="KW-0812">Transmembrane</keyword>
<dbReference type="EMBL" id="JASSZA010000002">
    <property type="protein sequence ID" value="KAK2118490.1"/>
    <property type="molecule type" value="Genomic_DNA"/>
</dbReference>
<name>A0ABQ9WA20_SAGOE</name>
<reference evidence="2 3" key="1">
    <citation type="submission" date="2023-05" db="EMBL/GenBank/DDBJ databases">
        <title>B98-5 Cell Line De Novo Hybrid Assembly: An Optical Mapping Approach.</title>
        <authorList>
            <person name="Kananen K."/>
            <person name="Auerbach J.A."/>
            <person name="Kautto E."/>
            <person name="Blachly J.S."/>
        </authorList>
    </citation>
    <scope>NUCLEOTIDE SEQUENCE [LARGE SCALE GENOMIC DNA]</scope>
    <source>
        <strain evidence="2">B95-8</strain>
        <tissue evidence="2">Cell line</tissue>
    </source>
</reference>
<feature type="transmembrane region" description="Helical" evidence="1">
    <location>
        <begin position="37"/>
        <end position="62"/>
    </location>
</feature>
<organism evidence="2 3">
    <name type="scientific">Saguinus oedipus</name>
    <name type="common">Cotton-top tamarin</name>
    <name type="synonym">Oedipomidas oedipus</name>
    <dbReference type="NCBI Taxonomy" id="9490"/>
    <lineage>
        <taxon>Eukaryota</taxon>
        <taxon>Metazoa</taxon>
        <taxon>Chordata</taxon>
        <taxon>Craniata</taxon>
        <taxon>Vertebrata</taxon>
        <taxon>Euteleostomi</taxon>
        <taxon>Mammalia</taxon>
        <taxon>Eutheria</taxon>
        <taxon>Euarchontoglires</taxon>
        <taxon>Primates</taxon>
        <taxon>Haplorrhini</taxon>
        <taxon>Platyrrhini</taxon>
        <taxon>Cebidae</taxon>
        <taxon>Callitrichinae</taxon>
        <taxon>Saguinus</taxon>
    </lineage>
</organism>
<sequence length="103" mass="11175">MARIIRSNQDSLTQLLRLGLVVLGAEKSQESDPLNQLISVIIGLGVALLLVLVIMTMAFMCVRKSYNRKLRAMKAAKEAQKTAAGVMPSAAAIPGTNMYNTER</sequence>